<comment type="caution">
    <text evidence="1">The sequence shown here is derived from an EMBL/GenBank/DDBJ whole genome shotgun (WGS) entry which is preliminary data.</text>
</comment>
<name>A0ABW3PQB5_9LACO</name>
<dbReference type="InterPro" id="IPR036291">
    <property type="entry name" value="NAD(P)-bd_dom_sf"/>
</dbReference>
<dbReference type="SUPFAM" id="SSF51735">
    <property type="entry name" value="NAD(P)-binding Rossmann-fold domains"/>
    <property type="match status" value="1"/>
</dbReference>
<evidence type="ECO:0000313" key="1">
    <source>
        <dbReference type="EMBL" id="MFD1126545.1"/>
    </source>
</evidence>
<dbReference type="Gene3D" id="3.40.50.720">
    <property type="entry name" value="NAD(P)-binding Rossmann-like Domain"/>
    <property type="match status" value="1"/>
</dbReference>
<dbReference type="Proteomes" id="UP001597156">
    <property type="component" value="Unassembled WGS sequence"/>
</dbReference>
<reference evidence="2" key="1">
    <citation type="journal article" date="2019" name="Int. J. Syst. Evol. Microbiol.">
        <title>The Global Catalogue of Microorganisms (GCM) 10K type strain sequencing project: providing services to taxonomists for standard genome sequencing and annotation.</title>
        <authorList>
            <consortium name="The Broad Institute Genomics Platform"/>
            <consortium name="The Broad Institute Genome Sequencing Center for Infectious Disease"/>
            <person name="Wu L."/>
            <person name="Ma J."/>
        </authorList>
    </citation>
    <scope>NUCLEOTIDE SEQUENCE [LARGE SCALE GENOMIC DNA]</scope>
    <source>
        <strain evidence="2">CCUG 71848</strain>
    </source>
</reference>
<dbReference type="RefSeq" id="WP_121978766.1">
    <property type="nucleotide sequence ID" value="NZ_JBHTLH010000044.1"/>
</dbReference>
<evidence type="ECO:0000313" key="2">
    <source>
        <dbReference type="Proteomes" id="UP001597156"/>
    </source>
</evidence>
<proteinExistence type="predicted"/>
<dbReference type="PANTHER" id="PTHR48079:SF6">
    <property type="entry name" value="NAD(P)-BINDING DOMAIN-CONTAINING PROTEIN-RELATED"/>
    <property type="match status" value="1"/>
</dbReference>
<accession>A0ABW3PQB5</accession>
<dbReference type="PANTHER" id="PTHR48079">
    <property type="entry name" value="PROTEIN YEEZ"/>
    <property type="match status" value="1"/>
</dbReference>
<protein>
    <submittedName>
        <fullName evidence="1">NAD(P)H-binding protein</fullName>
    </submittedName>
</protein>
<gene>
    <name evidence="1" type="ORF">ACFQ22_14470</name>
</gene>
<dbReference type="EMBL" id="JBHTLH010000044">
    <property type="protein sequence ID" value="MFD1126545.1"/>
    <property type="molecule type" value="Genomic_DNA"/>
</dbReference>
<dbReference type="InterPro" id="IPR051783">
    <property type="entry name" value="NAD(P)-dependent_oxidoreduct"/>
</dbReference>
<sequence>METIVVTGGSGFAASWIIRELLTHDYQVRAFLQNMADAHSISQAITLLQPLTLSENLTFYQFKPNSMTLADWQKSMEGADAVICLPLSESIDVDQSRPLKDDPLTILKAGKNCHIKRVIVTNPAFASLPLSSTGKRRISDEFWPDATAKLNGVESHLVEAEKSAWQYAKENQLELTSILPGTTLGPILSPTHLGDNQLLLSLFNDKKMAPKIEFNVSDVRDLAILYRLALEKQSAIGHRFPAADQKITLAEIAKIYQRKYSRLNLNFTYTPNWLIRLAAIFSSSSKATAAKLKIAGYDTQSTRQILAWKQRPVKETIVNAADLFTLNELVKNVPERAYR</sequence>
<keyword evidence="2" id="KW-1185">Reference proteome</keyword>
<organism evidence="1 2">
    <name type="scientific">Lentilactobacillus raoultii</name>
    <dbReference type="NCBI Taxonomy" id="1987503"/>
    <lineage>
        <taxon>Bacteria</taxon>
        <taxon>Bacillati</taxon>
        <taxon>Bacillota</taxon>
        <taxon>Bacilli</taxon>
        <taxon>Lactobacillales</taxon>
        <taxon>Lactobacillaceae</taxon>
        <taxon>Lentilactobacillus</taxon>
    </lineage>
</organism>